<reference evidence="4" key="1">
    <citation type="submission" date="2022-01" db="EMBL/GenBank/DDBJ databases">
        <title>Gordonia xiamenensis sp. nov., isolated from surface seawater in Xiamen.</title>
        <authorList>
            <person name="He Y.F."/>
        </authorList>
    </citation>
    <scope>NUCLEOTIDE SEQUENCE</scope>
    <source>
        <strain evidence="4">GW1C4-4</strain>
    </source>
</reference>
<dbReference type="SUPFAM" id="SSF46689">
    <property type="entry name" value="Homeodomain-like"/>
    <property type="match status" value="1"/>
</dbReference>
<dbReference type="PANTHER" id="PTHR30055:SF153">
    <property type="entry name" value="HTH-TYPE TRANSCRIPTIONAL REPRESSOR RV3405C"/>
    <property type="match status" value="1"/>
</dbReference>
<dbReference type="InterPro" id="IPR036271">
    <property type="entry name" value="Tet_transcr_reg_TetR-rel_C_sf"/>
</dbReference>
<evidence type="ECO:0000259" key="3">
    <source>
        <dbReference type="PROSITE" id="PS50977"/>
    </source>
</evidence>
<dbReference type="InterPro" id="IPR050109">
    <property type="entry name" value="HTH-type_TetR-like_transc_reg"/>
</dbReference>
<dbReference type="InterPro" id="IPR001647">
    <property type="entry name" value="HTH_TetR"/>
</dbReference>
<dbReference type="EMBL" id="JAKGCU010000004">
    <property type="protein sequence ID" value="MCF3938286.1"/>
    <property type="molecule type" value="Genomic_DNA"/>
</dbReference>
<dbReference type="SUPFAM" id="SSF48498">
    <property type="entry name" value="Tetracyclin repressor-like, C-terminal domain"/>
    <property type="match status" value="1"/>
</dbReference>
<dbReference type="Proteomes" id="UP001108089">
    <property type="component" value="Unassembled WGS sequence"/>
</dbReference>
<accession>A0ABS9DGK4</accession>
<evidence type="ECO:0000313" key="4">
    <source>
        <dbReference type="EMBL" id="MCF3938286.1"/>
    </source>
</evidence>
<organism evidence="4 5">
    <name type="scientific">Gordonia tangerina</name>
    <dbReference type="NCBI Taxonomy" id="2911060"/>
    <lineage>
        <taxon>Bacteria</taxon>
        <taxon>Bacillati</taxon>
        <taxon>Actinomycetota</taxon>
        <taxon>Actinomycetes</taxon>
        <taxon>Mycobacteriales</taxon>
        <taxon>Gordoniaceae</taxon>
        <taxon>Gordonia</taxon>
    </lineage>
</organism>
<dbReference type="Gene3D" id="1.10.357.10">
    <property type="entry name" value="Tetracycline Repressor, domain 2"/>
    <property type="match status" value="1"/>
</dbReference>
<name>A0ABS9DGK4_9ACTN</name>
<sequence>MKPGQAAATPGIQSPPQSPSLLQRAYVAVVGGDFDEPDDPTRARLLDAAFDQFCRMGIQRSSMDEVARRAGLSRVTIYRKFDTKDALVEQVILREFRRYFLRFLADIGEADTAEERVVFGFVSSLRSILGNPLIGGLIETEPTLLAGSIGADDGRMLAAVRQFLAQQLRKEQSAGNIAADLDTELTAEMMVRFSNSFLTVPSQLVDVHDDEQLAAIARQYLVPMLNPPKP</sequence>
<dbReference type="Pfam" id="PF00440">
    <property type="entry name" value="TetR_N"/>
    <property type="match status" value="1"/>
</dbReference>
<feature type="domain" description="HTH tetR-type" evidence="3">
    <location>
        <begin position="39"/>
        <end position="99"/>
    </location>
</feature>
<protein>
    <submittedName>
        <fullName evidence="4">TetR/AcrR family transcriptional regulator</fullName>
    </submittedName>
</protein>
<evidence type="ECO:0000256" key="2">
    <source>
        <dbReference type="PROSITE-ProRule" id="PRU00335"/>
    </source>
</evidence>
<keyword evidence="1 2" id="KW-0238">DNA-binding</keyword>
<dbReference type="InterPro" id="IPR009057">
    <property type="entry name" value="Homeodomain-like_sf"/>
</dbReference>
<dbReference type="PANTHER" id="PTHR30055">
    <property type="entry name" value="HTH-TYPE TRANSCRIPTIONAL REGULATOR RUTR"/>
    <property type="match status" value="1"/>
</dbReference>
<feature type="DNA-binding region" description="H-T-H motif" evidence="2">
    <location>
        <begin position="62"/>
        <end position="81"/>
    </location>
</feature>
<dbReference type="PRINTS" id="PR00455">
    <property type="entry name" value="HTHTETR"/>
</dbReference>
<dbReference type="RefSeq" id="WP_235723009.1">
    <property type="nucleotide sequence ID" value="NZ_JAKGCU010000004.1"/>
</dbReference>
<proteinExistence type="predicted"/>
<evidence type="ECO:0000256" key="1">
    <source>
        <dbReference type="ARBA" id="ARBA00023125"/>
    </source>
</evidence>
<dbReference type="PROSITE" id="PS50977">
    <property type="entry name" value="HTH_TETR_2"/>
    <property type="match status" value="1"/>
</dbReference>
<comment type="caution">
    <text evidence="4">The sequence shown here is derived from an EMBL/GenBank/DDBJ whole genome shotgun (WGS) entry which is preliminary data.</text>
</comment>
<gene>
    <name evidence="4" type="ORF">L1892_07825</name>
</gene>
<evidence type="ECO:0000313" key="5">
    <source>
        <dbReference type="Proteomes" id="UP001108089"/>
    </source>
</evidence>
<keyword evidence="5" id="KW-1185">Reference proteome</keyword>